<accession>A0A6I4W0R2</accession>
<keyword evidence="3 4" id="KW-0786">Thiamine pyrophosphate</keyword>
<dbReference type="CDD" id="cd02000">
    <property type="entry name" value="TPP_E1_PDC_ADC_BCADC"/>
    <property type="match status" value="1"/>
</dbReference>
<dbReference type="PANTHER" id="PTHR43380">
    <property type="entry name" value="2-OXOISOVALERATE DEHYDROGENASE SUBUNIT ALPHA, MITOCHONDRIAL"/>
    <property type="match status" value="1"/>
</dbReference>
<reference evidence="6 7" key="1">
    <citation type="submission" date="2019-12" db="EMBL/GenBank/DDBJ databases">
        <title>Whole-genome analyses of novel actinobacteria.</title>
        <authorList>
            <person name="Sahin N."/>
            <person name="Saygin H."/>
        </authorList>
    </citation>
    <scope>NUCLEOTIDE SEQUENCE [LARGE SCALE GENOMIC DNA]</scope>
    <source>
        <strain evidence="6 7">KC615</strain>
    </source>
</reference>
<dbReference type="GO" id="GO:0009083">
    <property type="term" value="P:branched-chain amino acid catabolic process"/>
    <property type="evidence" value="ECO:0007669"/>
    <property type="project" value="TreeGrafter"/>
</dbReference>
<dbReference type="Pfam" id="PF00676">
    <property type="entry name" value="E1_dh"/>
    <property type="match status" value="1"/>
</dbReference>
<evidence type="ECO:0000256" key="1">
    <source>
        <dbReference type="ARBA" id="ARBA00001964"/>
    </source>
</evidence>
<keyword evidence="7" id="KW-1185">Reference proteome</keyword>
<comment type="cofactor">
    <cofactor evidence="1 4">
        <name>thiamine diphosphate</name>
        <dbReference type="ChEBI" id="CHEBI:58937"/>
    </cofactor>
</comment>
<keyword evidence="2 4" id="KW-0560">Oxidoreductase</keyword>
<comment type="function">
    <text evidence="4">The branched-chain alpha-keto dehydrogenase complex catalyzes the overall conversion of alpha-keto acids to acyl-CoA and CO(2). It contains multiple copies of three enzymatic components: branched-chain alpha-keto acid decarboxylase (E1), lipoamide acyltransferase (E2) and lipoamide dehydrogenase (E3).</text>
</comment>
<dbReference type="EC" id="1.2.4.4" evidence="4"/>
<protein>
    <recommendedName>
        <fullName evidence="4">2-oxoisovalerate dehydrogenase subunit alpha</fullName>
        <ecNumber evidence="4">1.2.4.4</ecNumber>
    </recommendedName>
    <alternativeName>
        <fullName evidence="4">Branched-chain alpha-keto acid dehydrogenase E1 component alpha chain</fullName>
    </alternativeName>
</protein>
<dbReference type="AlphaFoldDB" id="A0A6I4W0R2"/>
<evidence type="ECO:0000256" key="3">
    <source>
        <dbReference type="ARBA" id="ARBA00023052"/>
    </source>
</evidence>
<evidence type="ECO:0000256" key="2">
    <source>
        <dbReference type="ARBA" id="ARBA00023002"/>
    </source>
</evidence>
<comment type="catalytic activity">
    <reaction evidence="4">
        <text>N(6)-[(R)-lipoyl]-L-lysyl-[protein] + 3-methyl-2-oxobutanoate + H(+) = N(6)-[(R)-S(8)-2-methylpropanoyldihydrolipoyl]-L-lysyl-[protein] + CO2</text>
        <dbReference type="Rhea" id="RHEA:13457"/>
        <dbReference type="Rhea" id="RHEA-COMP:10474"/>
        <dbReference type="Rhea" id="RHEA-COMP:10497"/>
        <dbReference type="ChEBI" id="CHEBI:11851"/>
        <dbReference type="ChEBI" id="CHEBI:15378"/>
        <dbReference type="ChEBI" id="CHEBI:16526"/>
        <dbReference type="ChEBI" id="CHEBI:83099"/>
        <dbReference type="ChEBI" id="CHEBI:83142"/>
        <dbReference type="EC" id="1.2.4.4"/>
    </reaction>
</comment>
<name>A0A6I4W0R2_9BACL</name>
<dbReference type="EMBL" id="WUUL01000005">
    <property type="protein sequence ID" value="MXQ53872.1"/>
    <property type="molecule type" value="Genomic_DNA"/>
</dbReference>
<comment type="similarity">
    <text evidence="4">Belongs to the BCKDHA family.</text>
</comment>
<comment type="caution">
    <text evidence="6">The sequence shown here is derived from an EMBL/GenBank/DDBJ whole genome shotgun (WGS) entry which is preliminary data.</text>
</comment>
<evidence type="ECO:0000313" key="7">
    <source>
        <dbReference type="Proteomes" id="UP000430692"/>
    </source>
</evidence>
<evidence type="ECO:0000259" key="5">
    <source>
        <dbReference type="Pfam" id="PF00676"/>
    </source>
</evidence>
<keyword evidence="6" id="KW-0670">Pyruvate</keyword>
<dbReference type="InterPro" id="IPR001017">
    <property type="entry name" value="DH_E1"/>
</dbReference>
<evidence type="ECO:0000313" key="6">
    <source>
        <dbReference type="EMBL" id="MXQ53872.1"/>
    </source>
</evidence>
<evidence type="ECO:0000256" key="4">
    <source>
        <dbReference type="RuleBase" id="RU365014"/>
    </source>
</evidence>
<feature type="domain" description="Dehydrogenase E1 component" evidence="5">
    <location>
        <begin position="40"/>
        <end position="318"/>
    </location>
</feature>
<dbReference type="InterPro" id="IPR050771">
    <property type="entry name" value="Alpha-ketoacid_DH_E1_comp"/>
</dbReference>
<dbReference type="Gene3D" id="3.40.50.970">
    <property type="match status" value="1"/>
</dbReference>
<dbReference type="GO" id="GO:0003863">
    <property type="term" value="F:branched-chain 2-oxo acid dehydrogenase activity"/>
    <property type="evidence" value="ECO:0007669"/>
    <property type="project" value="UniProtKB-EC"/>
</dbReference>
<dbReference type="Proteomes" id="UP000430692">
    <property type="component" value="Unassembled WGS sequence"/>
</dbReference>
<sequence>MAGCPMLINHLLPCGALTNTGSAFWQMISQQEKIKLLHFMRFVRLFDRRMVLWQRQGKIGTYAPVEGQEASQIGSALALNKLDWIFPSYREQGVAFTLGIPTTSIIQYWSGHIEGCKPPIGYRYVPPTVPIATQLPHAVGAAWSIKKRKEDAIAIAYFGDGATSEGDFHEALNFAGVFHLPVLFFCQNNGYAISVPFEKQSATKSVVDRAKAYEIDEYQVDGNDILAVYDVIKNARKKKRPALIEAMTYRTGAHTTADDASRYRCEEEVRVWLNRDPLYRYEQLCIKEGLLDEEQLTKEDEKMAIHLDQSMKEVEQKTPNLPSGLFNHVYYQLPNWLEKQQEEASEDVNNGSVHC</sequence>
<dbReference type="SUPFAM" id="SSF52518">
    <property type="entry name" value="Thiamin diphosphate-binding fold (THDP-binding)"/>
    <property type="match status" value="1"/>
</dbReference>
<proteinExistence type="inferred from homology"/>
<gene>
    <name evidence="6" type="ORF">GSM42_09105</name>
</gene>
<organism evidence="6 7">
    <name type="scientific">Shimazuella alba</name>
    <dbReference type="NCBI Taxonomy" id="2690964"/>
    <lineage>
        <taxon>Bacteria</taxon>
        <taxon>Bacillati</taxon>
        <taxon>Bacillota</taxon>
        <taxon>Bacilli</taxon>
        <taxon>Bacillales</taxon>
        <taxon>Thermoactinomycetaceae</taxon>
        <taxon>Shimazuella</taxon>
    </lineage>
</organism>
<dbReference type="InterPro" id="IPR029061">
    <property type="entry name" value="THDP-binding"/>
</dbReference>
<dbReference type="PANTHER" id="PTHR43380:SF1">
    <property type="entry name" value="2-OXOISOVALERATE DEHYDROGENASE SUBUNIT ALPHA, MITOCHONDRIAL"/>
    <property type="match status" value="1"/>
</dbReference>